<evidence type="ECO:0000313" key="3">
    <source>
        <dbReference type="EMBL" id="BBG26949.1"/>
    </source>
</evidence>
<dbReference type="STRING" id="1294262.GCA_001316085_00547"/>
<dbReference type="Pfam" id="PF09973">
    <property type="entry name" value="DUF2208"/>
    <property type="match status" value="1"/>
</dbReference>
<dbReference type="Proteomes" id="UP000325030">
    <property type="component" value="Chromosome"/>
</dbReference>
<feature type="transmembrane region" description="Helical" evidence="1">
    <location>
        <begin position="38"/>
        <end position="57"/>
    </location>
</feature>
<organism evidence="2 4">
    <name type="scientific">Sulfuracidifex tepidarius</name>
    <dbReference type="NCBI Taxonomy" id="1294262"/>
    <lineage>
        <taxon>Archaea</taxon>
        <taxon>Thermoproteota</taxon>
        <taxon>Thermoprotei</taxon>
        <taxon>Sulfolobales</taxon>
        <taxon>Sulfolobaceae</taxon>
        <taxon>Sulfuracidifex</taxon>
    </lineage>
</organism>
<dbReference type="AlphaFoldDB" id="A0A510DVE2"/>
<keyword evidence="1" id="KW-0812">Transmembrane</keyword>
<feature type="transmembrane region" description="Helical" evidence="1">
    <location>
        <begin position="109"/>
        <end position="127"/>
    </location>
</feature>
<dbReference type="Proteomes" id="UP000322983">
    <property type="component" value="Chromosome"/>
</dbReference>
<dbReference type="GeneID" id="41717814"/>
<evidence type="ECO:0000313" key="5">
    <source>
        <dbReference type="Proteomes" id="UP000325030"/>
    </source>
</evidence>
<gene>
    <name evidence="2" type="ORF">IC006_1499</name>
    <name evidence="3" type="ORF">IC007_1476</name>
</gene>
<accession>A0A510DVE2</accession>
<dbReference type="InterPro" id="IPR009198">
    <property type="entry name" value="UCP014484_TM"/>
</dbReference>
<reference evidence="5" key="1">
    <citation type="submission" date="2018-09" db="EMBL/GenBank/DDBJ databases">
        <title>Complete Genome Sequencing of Sulfolobus sp. JCM 16834.</title>
        <authorList>
            <person name="Kato S."/>
            <person name="Itoh T."/>
            <person name="Ohkuma M."/>
        </authorList>
    </citation>
    <scope>NUCLEOTIDE SEQUENCE [LARGE SCALE GENOMIC DNA]</scope>
    <source>
        <strain evidence="5">IC-007</strain>
    </source>
</reference>
<sequence length="257" mass="30078">MSLGYGSNPYSNWRFIALSQFSVIFISALISFFPQYYILGYVIYLAISLSLTSLLTFRSNPMLRERKYMGEIMRSKTIYEEKNAKEVMNKDEEYMKIYKQMLKRNGYSMLYLVGYLVVVLVIYDVVFDRYRTMFGSNHLDLFLAFFLSLDAVVLANIFISRKVMKGATSQIMAPQTYRITEKGVIASDATGVFLHSRHLPSSDINVNREKRYVEIKSNTIKLPYDIRLYTRDIDKLLDVLERVKRLELRRQQSSSQN</sequence>
<feature type="transmembrane region" description="Helical" evidence="1">
    <location>
        <begin position="139"/>
        <end position="159"/>
    </location>
</feature>
<reference evidence="2 4" key="2">
    <citation type="journal article" date="2020" name="Int. J. Syst. Evol. Microbiol.">
        <title>Sulfuracidifex tepidarius gen. nov., sp. nov. and transfer of Sulfolobus metallicus Huber and Stetter 1992 to the genus Sulfuracidifex as Sulfuracidifex metallicus comb. nov.</title>
        <authorList>
            <person name="Itoh T."/>
            <person name="Miura T."/>
            <person name="Sakai H.D."/>
            <person name="Kato S."/>
            <person name="Ohkuma M."/>
            <person name="Takashina T."/>
        </authorList>
    </citation>
    <scope>NUCLEOTIDE SEQUENCE [LARGE SCALE GENOMIC DNA]</scope>
    <source>
        <strain evidence="2 4">IC-006</strain>
        <strain evidence="3">IC-007</strain>
    </source>
</reference>
<evidence type="ECO:0000313" key="4">
    <source>
        <dbReference type="Proteomes" id="UP000322983"/>
    </source>
</evidence>
<keyword evidence="1" id="KW-1133">Transmembrane helix</keyword>
<dbReference type="RefSeq" id="WP_054845119.1">
    <property type="nucleotide sequence ID" value="NZ_AP018929.1"/>
</dbReference>
<dbReference type="EMBL" id="AP018930">
    <property type="protein sequence ID" value="BBG26949.1"/>
    <property type="molecule type" value="Genomic_DNA"/>
</dbReference>
<dbReference type="EMBL" id="AP018929">
    <property type="protein sequence ID" value="BBG24192.1"/>
    <property type="molecule type" value="Genomic_DNA"/>
</dbReference>
<protein>
    <recommendedName>
        <fullName evidence="6">DUF2208 domain-containing protein</fullName>
    </recommendedName>
</protein>
<proteinExistence type="predicted"/>
<evidence type="ECO:0008006" key="6">
    <source>
        <dbReference type="Google" id="ProtNLM"/>
    </source>
</evidence>
<dbReference type="OrthoDB" id="33069at2157"/>
<evidence type="ECO:0000313" key="2">
    <source>
        <dbReference type="EMBL" id="BBG24192.1"/>
    </source>
</evidence>
<name>A0A510DVE2_9CREN</name>
<keyword evidence="4" id="KW-1185">Reference proteome</keyword>
<dbReference type="KEGG" id="step:IC006_1499"/>
<evidence type="ECO:0000256" key="1">
    <source>
        <dbReference type="SAM" id="Phobius"/>
    </source>
</evidence>
<feature type="transmembrane region" description="Helical" evidence="1">
    <location>
        <begin position="12"/>
        <end position="32"/>
    </location>
</feature>
<accession>A0A510E372</accession>
<keyword evidence="1" id="KW-0472">Membrane</keyword>